<evidence type="ECO:0000313" key="4">
    <source>
        <dbReference type="Proteomes" id="UP000002051"/>
    </source>
</evidence>
<dbReference type="InterPro" id="IPR006357">
    <property type="entry name" value="HAD-SF_hydro_IIA"/>
</dbReference>
<dbReference type="ExpressionAtlas" id="G7KSE7">
    <property type="expression patterns" value="differential"/>
</dbReference>
<dbReference type="InterPro" id="IPR036412">
    <property type="entry name" value="HAD-like_sf"/>
</dbReference>
<dbReference type="NCBIfam" id="TIGR01460">
    <property type="entry name" value="HAD-SF-IIA"/>
    <property type="match status" value="1"/>
</dbReference>
<keyword evidence="1" id="KW-0378">Hydrolase</keyword>
<proteinExistence type="predicted"/>
<evidence type="ECO:0000313" key="2">
    <source>
        <dbReference type="EMBL" id="AES80437.2"/>
    </source>
</evidence>
<reference evidence="3" key="3">
    <citation type="submission" date="2015-04" db="UniProtKB">
        <authorList>
            <consortium name="EnsemblPlants"/>
        </authorList>
    </citation>
    <scope>IDENTIFICATION</scope>
    <source>
        <strain evidence="3">cv. Jemalong A17</strain>
    </source>
</reference>
<dbReference type="InterPro" id="IPR006349">
    <property type="entry name" value="PGP_euk"/>
</dbReference>
<dbReference type="SUPFAM" id="SSF56784">
    <property type="entry name" value="HAD-like"/>
    <property type="match status" value="1"/>
</dbReference>
<dbReference type="InterPro" id="IPR023214">
    <property type="entry name" value="HAD_sf"/>
</dbReference>
<reference evidence="2 4" key="2">
    <citation type="journal article" date="2014" name="BMC Genomics">
        <title>An improved genome release (version Mt4.0) for the model legume Medicago truncatula.</title>
        <authorList>
            <person name="Tang H."/>
            <person name="Krishnakumar V."/>
            <person name="Bidwell S."/>
            <person name="Rosen B."/>
            <person name="Chan A."/>
            <person name="Zhou S."/>
            <person name="Gentzbittel L."/>
            <person name="Childs K.L."/>
            <person name="Yandell M."/>
            <person name="Gundlach H."/>
            <person name="Mayer K.F."/>
            <person name="Schwartz D.C."/>
            <person name="Town C.D."/>
        </authorList>
    </citation>
    <scope>GENOME REANNOTATION</scope>
    <source>
        <strain evidence="3 4">cv. Jemalong A17</strain>
    </source>
</reference>
<dbReference type="Gene3D" id="3.40.50.1000">
    <property type="entry name" value="HAD superfamily/HAD-like"/>
    <property type="match status" value="1"/>
</dbReference>
<reference evidence="2 4" key="1">
    <citation type="journal article" date="2011" name="Nature">
        <title>The Medicago genome provides insight into the evolution of rhizobial symbioses.</title>
        <authorList>
            <person name="Young N.D."/>
            <person name="Debelle F."/>
            <person name="Oldroyd G.E."/>
            <person name="Geurts R."/>
            <person name="Cannon S.B."/>
            <person name="Udvardi M.K."/>
            <person name="Benedito V.A."/>
            <person name="Mayer K.F."/>
            <person name="Gouzy J."/>
            <person name="Schoof H."/>
            <person name="Van de Peer Y."/>
            <person name="Proost S."/>
            <person name="Cook D.R."/>
            <person name="Meyers B.C."/>
            <person name="Spannagl M."/>
            <person name="Cheung F."/>
            <person name="De Mita S."/>
            <person name="Krishnakumar V."/>
            <person name="Gundlach H."/>
            <person name="Zhou S."/>
            <person name="Mudge J."/>
            <person name="Bharti A.K."/>
            <person name="Murray J.D."/>
            <person name="Naoumkina M.A."/>
            <person name="Rosen B."/>
            <person name="Silverstein K.A."/>
            <person name="Tang H."/>
            <person name="Rombauts S."/>
            <person name="Zhao P.X."/>
            <person name="Zhou P."/>
            <person name="Barbe V."/>
            <person name="Bardou P."/>
            <person name="Bechner M."/>
            <person name="Bellec A."/>
            <person name="Berger A."/>
            <person name="Berges H."/>
            <person name="Bidwell S."/>
            <person name="Bisseling T."/>
            <person name="Choisne N."/>
            <person name="Couloux A."/>
            <person name="Denny R."/>
            <person name="Deshpande S."/>
            <person name="Dai X."/>
            <person name="Doyle J.J."/>
            <person name="Dudez A.M."/>
            <person name="Farmer A.D."/>
            <person name="Fouteau S."/>
            <person name="Franken C."/>
            <person name="Gibelin C."/>
            <person name="Gish J."/>
            <person name="Goldstein S."/>
            <person name="Gonzalez A.J."/>
            <person name="Green P.J."/>
            <person name="Hallab A."/>
            <person name="Hartog M."/>
            <person name="Hua A."/>
            <person name="Humphray S.J."/>
            <person name="Jeong D.H."/>
            <person name="Jing Y."/>
            <person name="Jocker A."/>
            <person name="Kenton S.M."/>
            <person name="Kim D.J."/>
            <person name="Klee K."/>
            <person name="Lai H."/>
            <person name="Lang C."/>
            <person name="Lin S."/>
            <person name="Macmil S.L."/>
            <person name="Magdelenat G."/>
            <person name="Matthews L."/>
            <person name="McCorrison J."/>
            <person name="Monaghan E.L."/>
            <person name="Mun J.H."/>
            <person name="Najar F.Z."/>
            <person name="Nicholson C."/>
            <person name="Noirot C."/>
            <person name="O'Bleness M."/>
            <person name="Paule C.R."/>
            <person name="Poulain J."/>
            <person name="Prion F."/>
            <person name="Qin B."/>
            <person name="Qu C."/>
            <person name="Retzel E.F."/>
            <person name="Riddle C."/>
            <person name="Sallet E."/>
            <person name="Samain S."/>
            <person name="Samson N."/>
            <person name="Sanders I."/>
            <person name="Saurat O."/>
            <person name="Scarpelli C."/>
            <person name="Schiex T."/>
            <person name="Segurens B."/>
            <person name="Severin A.J."/>
            <person name="Sherrier D.J."/>
            <person name="Shi R."/>
            <person name="Sims S."/>
            <person name="Singer S.R."/>
            <person name="Sinharoy S."/>
            <person name="Sterck L."/>
            <person name="Viollet A."/>
            <person name="Wang B.B."/>
            <person name="Wang K."/>
            <person name="Wang M."/>
            <person name="Wang X."/>
            <person name="Warfsmann J."/>
            <person name="Weissenbach J."/>
            <person name="White D.D."/>
            <person name="White J.D."/>
            <person name="Wiley G.B."/>
            <person name="Wincker P."/>
            <person name="Xing Y."/>
            <person name="Yang L."/>
            <person name="Yao Z."/>
            <person name="Ying F."/>
            <person name="Zhai J."/>
            <person name="Zhou L."/>
            <person name="Zuber A."/>
            <person name="Denarie J."/>
            <person name="Dixon R.A."/>
            <person name="May G.D."/>
            <person name="Schwartz D.C."/>
            <person name="Rogers J."/>
            <person name="Quetier F."/>
            <person name="Town C.D."/>
            <person name="Roe B.A."/>
        </authorList>
    </citation>
    <scope>NUCLEOTIDE SEQUENCE [LARGE SCALE GENOMIC DNA]</scope>
    <source>
        <strain evidence="2">A17</strain>
        <strain evidence="3 4">cv. Jemalong A17</strain>
    </source>
</reference>
<dbReference type="FunFam" id="3.40.50.1000:FF:000447">
    <property type="match status" value="1"/>
</dbReference>
<protein>
    <submittedName>
        <fullName evidence="2">Phosphoglycolate phosphatase-like protein</fullName>
    </submittedName>
</protein>
<evidence type="ECO:0000256" key="1">
    <source>
        <dbReference type="ARBA" id="ARBA00022801"/>
    </source>
</evidence>
<dbReference type="HOGENOM" id="CLU_086829_0_0_1"/>
<evidence type="ECO:0000313" key="3">
    <source>
        <dbReference type="EnsemblPlants" id="AES80437"/>
    </source>
</evidence>
<dbReference type="PANTHER" id="PTHR19288:SF46">
    <property type="entry name" value="HALOACID DEHALOGENASE-LIKE HYDROLASE DOMAIN-CONTAINING PROTEIN 2"/>
    <property type="match status" value="1"/>
</dbReference>
<dbReference type="OrthoDB" id="413953at2759"/>
<dbReference type="Proteomes" id="UP000002051">
    <property type="component" value="Unassembled WGS sequence"/>
</dbReference>
<accession>G7KSE7</accession>
<dbReference type="EnsemblPlants" id="AES80437">
    <property type="protein sequence ID" value="AES80437"/>
    <property type="gene ID" value="MTR_7g080530"/>
</dbReference>
<dbReference type="AlphaFoldDB" id="G7KSE7"/>
<dbReference type="GO" id="GO:0016791">
    <property type="term" value="F:phosphatase activity"/>
    <property type="evidence" value="ECO:0007669"/>
    <property type="project" value="InterPro"/>
</dbReference>
<sequence length="264" mass="29670">MMLRSSSTIAATSVGVCHTQRLWSHSVTLNYRLSQFAGNPLLSNSAFVKWKRNIGSSNKNNRFRMATKALAQPLQNADELIDSVETFIFDCDGVIWKGDSLIEGVPETLDMLRSKGKRLVFVTNNSTKSRKQYGKKFETLGLNVNAEEIFASSFAVAAYLKSIDFPKDKKVYVIGEDGILKELELAGYQYVGGPEDGGKKIELKPGFLMEHDEDVGAVVVGFDRYFNYYKVQICFLCSLFYSMAKSKFYQHGTFGDVVWNSVYT</sequence>
<dbReference type="EMBL" id="CM001223">
    <property type="protein sequence ID" value="AES80437.2"/>
    <property type="molecule type" value="Genomic_DNA"/>
</dbReference>
<keyword evidence="4" id="KW-1185">Reference proteome</keyword>
<accession>A0A0C3W9Y7</accession>
<dbReference type="NCBIfam" id="TIGR01452">
    <property type="entry name" value="PGP_euk"/>
    <property type="match status" value="1"/>
</dbReference>
<organism evidence="2 4">
    <name type="scientific">Medicago truncatula</name>
    <name type="common">Barrel medic</name>
    <name type="synonym">Medicago tribuloides</name>
    <dbReference type="NCBI Taxonomy" id="3880"/>
    <lineage>
        <taxon>Eukaryota</taxon>
        <taxon>Viridiplantae</taxon>
        <taxon>Streptophyta</taxon>
        <taxon>Embryophyta</taxon>
        <taxon>Tracheophyta</taxon>
        <taxon>Spermatophyta</taxon>
        <taxon>Magnoliopsida</taxon>
        <taxon>eudicotyledons</taxon>
        <taxon>Gunneridae</taxon>
        <taxon>Pentapetalae</taxon>
        <taxon>rosids</taxon>
        <taxon>fabids</taxon>
        <taxon>Fabales</taxon>
        <taxon>Fabaceae</taxon>
        <taxon>Papilionoideae</taxon>
        <taxon>50 kb inversion clade</taxon>
        <taxon>NPAAA clade</taxon>
        <taxon>Hologalegina</taxon>
        <taxon>IRL clade</taxon>
        <taxon>Trifolieae</taxon>
        <taxon>Medicago</taxon>
    </lineage>
</organism>
<dbReference type="Pfam" id="PF13344">
    <property type="entry name" value="Hydrolase_6"/>
    <property type="match status" value="1"/>
</dbReference>
<gene>
    <name evidence="3" type="primary">11436721</name>
    <name evidence="2" type="ordered locus">MTR_7g080530</name>
</gene>
<name>G7KSE7_MEDTR</name>
<dbReference type="PANTHER" id="PTHR19288">
    <property type="entry name" value="4-NITROPHENYLPHOSPHATASE-RELATED"/>
    <property type="match status" value="1"/>
</dbReference>